<dbReference type="GO" id="GO:0006788">
    <property type="term" value="P:heme oxidation"/>
    <property type="evidence" value="ECO:0007669"/>
    <property type="project" value="InterPro"/>
</dbReference>
<reference evidence="1 2" key="1">
    <citation type="submission" date="2016-11" db="EMBL/GenBank/DDBJ databases">
        <authorList>
            <person name="Jaros S."/>
            <person name="Januszkiewicz K."/>
            <person name="Wedrychowicz H."/>
        </authorList>
    </citation>
    <scope>NUCLEOTIDE SEQUENCE [LARGE SCALE GENOMIC DNA]</scope>
    <source>
        <strain evidence="1 2">DSM 18119</strain>
    </source>
</reference>
<dbReference type="Proteomes" id="UP000184048">
    <property type="component" value="Unassembled WGS sequence"/>
</dbReference>
<dbReference type="OrthoDB" id="114943at2"/>
<dbReference type="Pfam" id="PF01126">
    <property type="entry name" value="Heme_oxygenase"/>
    <property type="match status" value="1"/>
</dbReference>
<dbReference type="InterPro" id="IPR016053">
    <property type="entry name" value="Haem_Oase-like"/>
</dbReference>
<evidence type="ECO:0000313" key="2">
    <source>
        <dbReference type="Proteomes" id="UP000184048"/>
    </source>
</evidence>
<dbReference type="SUPFAM" id="SSF48613">
    <property type="entry name" value="Heme oxygenase-like"/>
    <property type="match status" value="1"/>
</dbReference>
<keyword evidence="2" id="KW-1185">Reference proteome</keyword>
<accession>A0A1M4U6Q9</accession>
<dbReference type="AlphaFoldDB" id="A0A1M4U6Q9"/>
<dbReference type="InterPro" id="IPR016084">
    <property type="entry name" value="Haem_Oase-like_multi-hlx"/>
</dbReference>
<dbReference type="CDD" id="cd19166">
    <property type="entry name" value="HemeO-bac"/>
    <property type="match status" value="1"/>
</dbReference>
<gene>
    <name evidence="1" type="ORF">SAMN02745131_00542</name>
</gene>
<dbReference type="EMBL" id="FQUU01000002">
    <property type="protein sequence ID" value="SHE52336.1"/>
    <property type="molecule type" value="Genomic_DNA"/>
</dbReference>
<dbReference type="RefSeq" id="WP_072833707.1">
    <property type="nucleotide sequence ID" value="NZ_FQUU01000002.1"/>
</dbReference>
<organism evidence="1 2">
    <name type="scientific">Flavisolibacter ginsengisoli DSM 18119</name>
    <dbReference type="NCBI Taxonomy" id="1121884"/>
    <lineage>
        <taxon>Bacteria</taxon>
        <taxon>Pseudomonadati</taxon>
        <taxon>Bacteroidota</taxon>
        <taxon>Chitinophagia</taxon>
        <taxon>Chitinophagales</taxon>
        <taxon>Chitinophagaceae</taxon>
        <taxon>Flavisolibacter</taxon>
    </lineage>
</organism>
<dbReference type="GO" id="GO:0004392">
    <property type="term" value="F:heme oxygenase (decyclizing) activity"/>
    <property type="evidence" value="ECO:0007669"/>
    <property type="project" value="InterPro"/>
</dbReference>
<name>A0A1M4U6Q9_9BACT</name>
<proteinExistence type="predicted"/>
<sequence length="195" mass="21882">MPLTLEPAAVMLKKETAARHIDVEKTMNPRIGNIRSVEDYASLLNTFYGFYFPLQNKISRILTDSDLADISERKLASLALEDLLSLGYPVTDIPICRDIPAISNKAEAFGCMYVMEGSTLGGRIISKWLQSNTFISLQEEQLHFFSGYKEQTGAKWKTFLDALNEQQDVHAVIDAANATFTLFQNWITTTSNECS</sequence>
<dbReference type="Gene3D" id="1.20.910.10">
    <property type="entry name" value="Heme oxygenase-like"/>
    <property type="match status" value="1"/>
</dbReference>
<evidence type="ECO:0000313" key="1">
    <source>
        <dbReference type="EMBL" id="SHE52336.1"/>
    </source>
</evidence>
<dbReference type="STRING" id="1121884.SAMN02745131_00542"/>
<protein>
    <submittedName>
        <fullName evidence="1">Heme oxygenase</fullName>
    </submittedName>
</protein>